<evidence type="ECO:0000313" key="4">
    <source>
        <dbReference type="EMBL" id="KPB01474.1"/>
    </source>
</evidence>
<dbReference type="PANTHER" id="PTHR21013">
    <property type="entry name" value="ATP SYNTHASE MITOCHONDRIAL F1 COMPLEX ASSEMBLY FACTOR 2/ATP12 PROTEIN, MITOCHONDRIAL PRECURSOR"/>
    <property type="match status" value="1"/>
</dbReference>
<dbReference type="RefSeq" id="WP_053998781.1">
    <property type="nucleotide sequence ID" value="NZ_JXMU01000010.1"/>
</dbReference>
<gene>
    <name evidence="4" type="ORF">SU32_07760</name>
</gene>
<keyword evidence="2" id="KW-0809">Transit peptide</keyword>
<dbReference type="Gene3D" id="3.30.2180.10">
    <property type="entry name" value="ATP12-like"/>
    <property type="match status" value="1"/>
</dbReference>
<evidence type="ECO:0000256" key="2">
    <source>
        <dbReference type="ARBA" id="ARBA00022946"/>
    </source>
</evidence>
<keyword evidence="3" id="KW-0143">Chaperone</keyword>
<proteinExistence type="inferred from homology"/>
<keyword evidence="5" id="KW-1185">Reference proteome</keyword>
<organism evidence="4 5">
    <name type="scientific">Ahrensia marina</name>
    <dbReference type="NCBI Taxonomy" id="1514904"/>
    <lineage>
        <taxon>Bacteria</taxon>
        <taxon>Pseudomonadati</taxon>
        <taxon>Pseudomonadota</taxon>
        <taxon>Alphaproteobacteria</taxon>
        <taxon>Hyphomicrobiales</taxon>
        <taxon>Ahrensiaceae</taxon>
        <taxon>Ahrensia</taxon>
    </lineage>
</organism>
<dbReference type="InterPro" id="IPR023335">
    <property type="entry name" value="ATP12_ortho_dom_sf"/>
</dbReference>
<comment type="similarity">
    <text evidence="1">Belongs to the ATP12 family.</text>
</comment>
<dbReference type="SUPFAM" id="SSF160909">
    <property type="entry name" value="ATP12-like"/>
    <property type="match status" value="1"/>
</dbReference>
<dbReference type="InterPro" id="IPR042272">
    <property type="entry name" value="ATP12_ATP_synth-F1-assembly_N"/>
</dbReference>
<dbReference type="OrthoDB" id="9797825at2"/>
<comment type="caution">
    <text evidence="4">The sequence shown here is derived from an EMBL/GenBank/DDBJ whole genome shotgun (WGS) entry which is preliminary data.</text>
</comment>
<accession>A0A0N0VLV0</accession>
<evidence type="ECO:0000256" key="3">
    <source>
        <dbReference type="ARBA" id="ARBA00023186"/>
    </source>
</evidence>
<protein>
    <submittedName>
        <fullName evidence="4">ATPase</fullName>
    </submittedName>
</protein>
<dbReference type="GO" id="GO:0043461">
    <property type="term" value="P:proton-transporting ATP synthase complex assembly"/>
    <property type="evidence" value="ECO:0007669"/>
    <property type="project" value="InterPro"/>
</dbReference>
<dbReference type="PATRIC" id="fig|1514904.3.peg.371"/>
<dbReference type="STRING" id="1514904.SU32_07760"/>
<sequence>MRDILSELQDSFELPAPDPMGSAQRSMRPHLPKRFYKEVAVAETDEGFIINLDERTVKTPSKKTLVFLTKAAADHVAKEFSSQRDVLDPKLMPCFRLSNTAADGVAQDMQAVKEDILRFCGTDLLCYRADAPEELVKRQREVWDGPLDWAENLLSAQFTLVEGVIHVAQPRETIAAYGAQLKSIEDPLTLSAFHSMMTLTGSAILAMAIYKGHMTAAEAWTASYVDDDYTIEQWGEDDEAKERRAYRWAEMDAADRMMKALQ</sequence>
<dbReference type="PANTHER" id="PTHR21013:SF10">
    <property type="entry name" value="ATP SYNTHASE MITOCHONDRIAL F1 COMPLEX ASSEMBLY FACTOR 2"/>
    <property type="match status" value="1"/>
</dbReference>
<evidence type="ECO:0000256" key="1">
    <source>
        <dbReference type="ARBA" id="ARBA00008231"/>
    </source>
</evidence>
<dbReference type="Gene3D" id="1.10.3580.10">
    <property type="entry name" value="ATP12 ATPase"/>
    <property type="match status" value="1"/>
</dbReference>
<dbReference type="Proteomes" id="UP000038011">
    <property type="component" value="Unassembled WGS sequence"/>
</dbReference>
<reference evidence="4 5" key="1">
    <citation type="submission" date="2015-01" db="EMBL/GenBank/DDBJ databases">
        <title>Ahrensia donghaiensis sp. nov., a novel dimethylsulphoniopropionate-cleavage bacterium isolated from seawater and emended descriptions of the genus Ahrensia and Ahrensia kielensis.</title>
        <authorList>
            <person name="Liu J."/>
        </authorList>
    </citation>
    <scope>NUCLEOTIDE SEQUENCE [LARGE SCALE GENOMIC DNA]</scope>
    <source>
        <strain evidence="4 5">LZD062</strain>
    </source>
</reference>
<dbReference type="EMBL" id="JXMU01000010">
    <property type="protein sequence ID" value="KPB01474.1"/>
    <property type="molecule type" value="Genomic_DNA"/>
</dbReference>
<evidence type="ECO:0000313" key="5">
    <source>
        <dbReference type="Proteomes" id="UP000038011"/>
    </source>
</evidence>
<name>A0A0N0VLV0_9HYPH</name>
<dbReference type="InterPro" id="IPR011419">
    <property type="entry name" value="ATP12_ATP_synth-F1-assembly"/>
</dbReference>
<dbReference type="AlphaFoldDB" id="A0A0N0VLV0"/>
<dbReference type="Pfam" id="PF07542">
    <property type="entry name" value="ATP12"/>
    <property type="match status" value="1"/>
</dbReference>